<comment type="caution">
    <text evidence="7">The sequence shown here is derived from an EMBL/GenBank/DDBJ whole genome shotgun (WGS) entry which is preliminary data.</text>
</comment>
<keyword evidence="4" id="KW-0804">Transcription</keyword>
<dbReference type="PANTHER" id="PTHR43133">
    <property type="entry name" value="RNA POLYMERASE ECF-TYPE SIGMA FACTO"/>
    <property type="match status" value="1"/>
</dbReference>
<dbReference type="PANTHER" id="PTHR43133:SF46">
    <property type="entry name" value="RNA POLYMERASE SIGMA-70 FACTOR ECF SUBFAMILY"/>
    <property type="match status" value="1"/>
</dbReference>
<dbReference type="OrthoDB" id="1100095at2"/>
<dbReference type="Pfam" id="PF08281">
    <property type="entry name" value="Sigma70_r4_2"/>
    <property type="match status" value="1"/>
</dbReference>
<dbReference type="EMBL" id="RJTM01000094">
    <property type="protein sequence ID" value="RNL84715.1"/>
    <property type="molecule type" value="Genomic_DNA"/>
</dbReference>
<feature type="domain" description="RNA polymerase sigma-70 region 2" evidence="5">
    <location>
        <begin position="21"/>
        <end position="88"/>
    </location>
</feature>
<evidence type="ECO:0000259" key="6">
    <source>
        <dbReference type="Pfam" id="PF08281"/>
    </source>
</evidence>
<feature type="domain" description="RNA polymerase sigma factor 70 region 4 type 2" evidence="6">
    <location>
        <begin position="117"/>
        <end position="168"/>
    </location>
</feature>
<dbReference type="GO" id="GO:0006352">
    <property type="term" value="P:DNA-templated transcription initiation"/>
    <property type="evidence" value="ECO:0007669"/>
    <property type="project" value="InterPro"/>
</dbReference>
<dbReference type="SUPFAM" id="SSF88946">
    <property type="entry name" value="Sigma2 domain of RNA polymerase sigma factors"/>
    <property type="match status" value="1"/>
</dbReference>
<gene>
    <name evidence="7" type="ORF">ED312_13595</name>
</gene>
<name>A0A3N0EA45_SINP1</name>
<dbReference type="InterPro" id="IPR013325">
    <property type="entry name" value="RNA_pol_sigma_r2"/>
</dbReference>
<dbReference type="InterPro" id="IPR013249">
    <property type="entry name" value="RNA_pol_sigma70_r4_t2"/>
</dbReference>
<dbReference type="InterPro" id="IPR039425">
    <property type="entry name" value="RNA_pol_sigma-70-like"/>
</dbReference>
<evidence type="ECO:0000256" key="3">
    <source>
        <dbReference type="ARBA" id="ARBA00023082"/>
    </source>
</evidence>
<proteinExistence type="inferred from homology"/>
<dbReference type="InterPro" id="IPR036388">
    <property type="entry name" value="WH-like_DNA-bd_sf"/>
</dbReference>
<dbReference type="InterPro" id="IPR014284">
    <property type="entry name" value="RNA_pol_sigma-70_dom"/>
</dbReference>
<evidence type="ECO:0000256" key="4">
    <source>
        <dbReference type="ARBA" id="ARBA00023163"/>
    </source>
</evidence>
<keyword evidence="8" id="KW-1185">Reference proteome</keyword>
<keyword evidence="3" id="KW-0731">Sigma factor</keyword>
<evidence type="ECO:0000313" key="8">
    <source>
        <dbReference type="Proteomes" id="UP000267469"/>
    </source>
</evidence>
<evidence type="ECO:0000256" key="2">
    <source>
        <dbReference type="ARBA" id="ARBA00023015"/>
    </source>
</evidence>
<dbReference type="Gene3D" id="1.10.10.10">
    <property type="entry name" value="Winged helix-like DNA-binding domain superfamily/Winged helix DNA-binding domain"/>
    <property type="match status" value="1"/>
</dbReference>
<dbReference type="Proteomes" id="UP000267469">
    <property type="component" value="Unassembled WGS sequence"/>
</dbReference>
<organism evidence="7 8">
    <name type="scientific">Sinomicrobium pectinilyticum</name>
    <dbReference type="NCBI Taxonomy" id="1084421"/>
    <lineage>
        <taxon>Bacteria</taxon>
        <taxon>Pseudomonadati</taxon>
        <taxon>Bacteroidota</taxon>
        <taxon>Flavobacteriia</taxon>
        <taxon>Flavobacteriales</taxon>
        <taxon>Flavobacteriaceae</taxon>
        <taxon>Sinomicrobium</taxon>
    </lineage>
</organism>
<keyword evidence="2" id="KW-0805">Transcription regulation</keyword>
<dbReference type="Gene3D" id="1.10.1740.10">
    <property type="match status" value="1"/>
</dbReference>
<dbReference type="Pfam" id="PF04542">
    <property type="entry name" value="Sigma70_r2"/>
    <property type="match status" value="1"/>
</dbReference>
<evidence type="ECO:0000256" key="1">
    <source>
        <dbReference type="ARBA" id="ARBA00010641"/>
    </source>
</evidence>
<comment type="similarity">
    <text evidence="1">Belongs to the sigma-70 factor family. ECF subfamily.</text>
</comment>
<dbReference type="InterPro" id="IPR013324">
    <property type="entry name" value="RNA_pol_sigma_r3/r4-like"/>
</dbReference>
<accession>A0A3N0EA45</accession>
<sequence>MNESEAVRALKEDDKAAFGYLFRCYYDRLVAYITTYSQDKVLSEDIVQQAFINLWEDRMKLDPERSPKNYLYTIARNRYIDSVKKEKKYNKLLDELWEKALQERTAEDSEQLERRAERIKKVMESLPPKCREIIRLNKMEGIKYKDIAVQMDISVKTVESQMRIAFQKIREAFKDDHLVIFIMSRIFRKKRGSTSEKV</sequence>
<protein>
    <submittedName>
        <fullName evidence="7">RNA polymerase sigma-70 factor</fullName>
    </submittedName>
</protein>
<dbReference type="NCBIfam" id="TIGR02985">
    <property type="entry name" value="Sig70_bacteroi1"/>
    <property type="match status" value="1"/>
</dbReference>
<dbReference type="GO" id="GO:0016987">
    <property type="term" value="F:sigma factor activity"/>
    <property type="evidence" value="ECO:0007669"/>
    <property type="project" value="UniProtKB-KW"/>
</dbReference>
<dbReference type="InterPro" id="IPR014327">
    <property type="entry name" value="RNA_pol_sigma70_bacteroid"/>
</dbReference>
<reference evidence="7 8" key="1">
    <citation type="submission" date="2018-10" db="EMBL/GenBank/DDBJ databases">
        <title>Sinomicrobium pectinilyticum sp. nov., a pectinase-producing bacterium isolated from alkaline and saline soil, and emended description of the genus Sinomicrobium.</title>
        <authorList>
            <person name="Cheng B."/>
            <person name="Li C."/>
            <person name="Lai Q."/>
            <person name="Du M."/>
            <person name="Shao Z."/>
            <person name="Xu P."/>
            <person name="Yang C."/>
        </authorList>
    </citation>
    <scope>NUCLEOTIDE SEQUENCE [LARGE SCALE GENOMIC DNA]</scope>
    <source>
        <strain evidence="7 8">5DNS001</strain>
    </source>
</reference>
<dbReference type="SUPFAM" id="SSF88659">
    <property type="entry name" value="Sigma3 and sigma4 domains of RNA polymerase sigma factors"/>
    <property type="match status" value="1"/>
</dbReference>
<evidence type="ECO:0000259" key="5">
    <source>
        <dbReference type="Pfam" id="PF04542"/>
    </source>
</evidence>
<dbReference type="AlphaFoldDB" id="A0A3N0EA45"/>
<dbReference type="RefSeq" id="WP_123216563.1">
    <property type="nucleotide sequence ID" value="NZ_RJTM01000094.1"/>
</dbReference>
<dbReference type="InterPro" id="IPR007627">
    <property type="entry name" value="RNA_pol_sigma70_r2"/>
</dbReference>
<evidence type="ECO:0000313" key="7">
    <source>
        <dbReference type="EMBL" id="RNL84715.1"/>
    </source>
</evidence>
<dbReference type="NCBIfam" id="TIGR02937">
    <property type="entry name" value="sigma70-ECF"/>
    <property type="match status" value="1"/>
</dbReference>
<dbReference type="GO" id="GO:0003677">
    <property type="term" value="F:DNA binding"/>
    <property type="evidence" value="ECO:0007669"/>
    <property type="project" value="InterPro"/>
</dbReference>